<proteinExistence type="predicted"/>
<organism evidence="2 3">
    <name type="scientific">Sphingomonas taxi</name>
    <dbReference type="NCBI Taxonomy" id="1549858"/>
    <lineage>
        <taxon>Bacteria</taxon>
        <taxon>Pseudomonadati</taxon>
        <taxon>Pseudomonadota</taxon>
        <taxon>Alphaproteobacteria</taxon>
        <taxon>Sphingomonadales</taxon>
        <taxon>Sphingomonadaceae</taxon>
        <taxon>Sphingomonas</taxon>
    </lineage>
</organism>
<evidence type="ECO:0000256" key="1">
    <source>
        <dbReference type="SAM" id="Phobius"/>
    </source>
</evidence>
<dbReference type="AlphaFoldDB" id="A0A2W4YTJ2"/>
<dbReference type="Proteomes" id="UP000249555">
    <property type="component" value="Unassembled WGS sequence"/>
</dbReference>
<protein>
    <submittedName>
        <fullName evidence="2">Uncharacterized protein</fullName>
    </submittedName>
</protein>
<evidence type="ECO:0000313" key="3">
    <source>
        <dbReference type="Proteomes" id="UP000249555"/>
    </source>
</evidence>
<feature type="transmembrane region" description="Helical" evidence="1">
    <location>
        <begin position="57"/>
        <end position="76"/>
    </location>
</feature>
<dbReference type="EMBL" id="QFMX01000048">
    <property type="protein sequence ID" value="PZO71542.1"/>
    <property type="molecule type" value="Genomic_DNA"/>
</dbReference>
<feature type="transmembrane region" description="Helical" evidence="1">
    <location>
        <begin position="24"/>
        <end position="45"/>
    </location>
</feature>
<keyword evidence="1" id="KW-0472">Membrane</keyword>
<evidence type="ECO:0000313" key="2">
    <source>
        <dbReference type="EMBL" id="PZO71542.1"/>
    </source>
</evidence>
<reference evidence="2 3" key="1">
    <citation type="submission" date="2017-08" db="EMBL/GenBank/DDBJ databases">
        <title>Infants hospitalized years apart are colonized by the same room-sourced microbial strains.</title>
        <authorList>
            <person name="Brooks B."/>
            <person name="Olm M.R."/>
            <person name="Firek B.A."/>
            <person name="Baker R."/>
            <person name="Thomas B.C."/>
            <person name="Morowitz M.J."/>
            <person name="Banfield J.F."/>
        </authorList>
    </citation>
    <scope>NUCLEOTIDE SEQUENCE [LARGE SCALE GENOMIC DNA]</scope>
    <source>
        <strain evidence="2">S2_018_000_R3_119</strain>
    </source>
</reference>
<keyword evidence="1" id="KW-1133">Transmembrane helix</keyword>
<sequence length="177" mass="20059">MCLGLFVDFIPAEWLRHRGRIKHMFGFIGLCLTILLYGALIIRGHMARQSFRENLKLWAVFPFAPFFLGWVCWLVLAKALPWSFTRFFGDDRSIQATMWTAHTSSRRSCDYRLTGGPFADTMPAYLCVGSRVYDAYPDREVQVRLIGKASPLGFAVVSGFVGPSLQESTHANESARE</sequence>
<accession>A0A2W4YTJ2</accession>
<comment type="caution">
    <text evidence="2">The sequence shown here is derived from an EMBL/GenBank/DDBJ whole genome shotgun (WGS) entry which is preliminary data.</text>
</comment>
<name>A0A2W4YTJ2_9SPHN</name>
<gene>
    <name evidence="2" type="ORF">DI640_14270</name>
</gene>
<keyword evidence="1" id="KW-0812">Transmembrane</keyword>